<dbReference type="PANTHER" id="PTHR20873:SF0">
    <property type="entry name" value="L-SERYL-TRNA(SEC) KINASE"/>
    <property type="match status" value="1"/>
</dbReference>
<reference evidence="2 3" key="1">
    <citation type="submission" date="2024-05" db="EMBL/GenBank/DDBJ databases">
        <title>Genome sequencing and assembly of Indian major carp, Cirrhinus mrigala (Hamilton, 1822).</title>
        <authorList>
            <person name="Mohindra V."/>
            <person name="Chowdhury L.M."/>
            <person name="Lal K."/>
            <person name="Jena J.K."/>
        </authorList>
    </citation>
    <scope>NUCLEOTIDE SEQUENCE [LARGE SCALE GENOMIC DNA]</scope>
    <source>
        <strain evidence="2">CM1030</strain>
        <tissue evidence="2">Blood</tissue>
    </source>
</reference>
<evidence type="ECO:0000313" key="3">
    <source>
        <dbReference type="Proteomes" id="UP001529510"/>
    </source>
</evidence>
<dbReference type="PANTHER" id="PTHR20873">
    <property type="entry name" value="L-SERYL-TRNA(SEC) KINASE"/>
    <property type="match status" value="1"/>
</dbReference>
<gene>
    <name evidence="2" type="ORF">M9458_024262</name>
</gene>
<keyword evidence="3" id="KW-1185">Reference proteome</keyword>
<protein>
    <submittedName>
        <fullName evidence="2">Uncharacterized protein</fullName>
    </submittedName>
</protein>
<evidence type="ECO:0000313" key="2">
    <source>
        <dbReference type="EMBL" id="KAL0178820.1"/>
    </source>
</evidence>
<dbReference type="InterPro" id="IPR027417">
    <property type="entry name" value="P-loop_NTPase"/>
</dbReference>
<name>A0ABD0PYD2_CIRMR</name>
<dbReference type="Proteomes" id="UP001529510">
    <property type="component" value="Unassembled WGS sequence"/>
</dbReference>
<evidence type="ECO:0000256" key="1">
    <source>
        <dbReference type="SAM" id="MobiDB-lite"/>
    </source>
</evidence>
<comment type="caution">
    <text evidence="2">The sequence shown here is derived from an EMBL/GenBank/DDBJ whole genome shotgun (WGS) entry which is preliminary data.</text>
</comment>
<organism evidence="2 3">
    <name type="scientific">Cirrhinus mrigala</name>
    <name type="common">Mrigala</name>
    <dbReference type="NCBI Taxonomy" id="683832"/>
    <lineage>
        <taxon>Eukaryota</taxon>
        <taxon>Metazoa</taxon>
        <taxon>Chordata</taxon>
        <taxon>Craniata</taxon>
        <taxon>Vertebrata</taxon>
        <taxon>Euteleostomi</taxon>
        <taxon>Actinopterygii</taxon>
        <taxon>Neopterygii</taxon>
        <taxon>Teleostei</taxon>
        <taxon>Ostariophysi</taxon>
        <taxon>Cypriniformes</taxon>
        <taxon>Cyprinidae</taxon>
        <taxon>Labeoninae</taxon>
        <taxon>Labeonini</taxon>
        <taxon>Cirrhinus</taxon>
    </lineage>
</organism>
<accession>A0ABD0PYD2</accession>
<dbReference type="Gene3D" id="3.40.50.300">
    <property type="entry name" value="P-loop containing nucleotide triphosphate hydrolases"/>
    <property type="match status" value="1"/>
</dbReference>
<feature type="region of interest" description="Disordered" evidence="1">
    <location>
        <begin position="1"/>
        <end position="33"/>
    </location>
</feature>
<dbReference type="InterPro" id="IPR052648">
    <property type="entry name" value="Ser-tRNA(Sec)_kinase"/>
</dbReference>
<feature type="non-terminal residue" evidence="2">
    <location>
        <position position="67"/>
    </location>
</feature>
<dbReference type="AlphaFoldDB" id="A0ABD0PYD2"/>
<proteinExistence type="predicted"/>
<feature type="non-terminal residue" evidence="2">
    <location>
        <position position="1"/>
    </location>
</feature>
<dbReference type="EMBL" id="JAMKFB020000012">
    <property type="protein sequence ID" value="KAL0178820.1"/>
    <property type="molecule type" value="Genomic_DNA"/>
</dbReference>
<sequence length="67" mass="7897">FLYQTLSDEIDEPSDQTRTLSEADGMRQQQSVSHTHVRSQPLVVVLDDNFYYQSMRYQIQQLARKCT</sequence>